<protein>
    <submittedName>
        <fullName evidence="2">LysM peptidoglycan-binding domain-containing protein</fullName>
    </submittedName>
</protein>
<dbReference type="InterPro" id="IPR018392">
    <property type="entry name" value="LysM"/>
</dbReference>
<dbReference type="GO" id="GO:0006412">
    <property type="term" value="P:translation"/>
    <property type="evidence" value="ECO:0007669"/>
    <property type="project" value="InterPro"/>
</dbReference>
<dbReference type="PROSITE" id="PS51782">
    <property type="entry name" value="LYSM"/>
    <property type="match status" value="1"/>
</dbReference>
<dbReference type="InterPro" id="IPR020592">
    <property type="entry name" value="Ribosomal_bS16_CS"/>
</dbReference>
<keyword evidence="3" id="KW-1185">Reference proteome</keyword>
<gene>
    <name evidence="2" type="ORF">GNZ18_04670</name>
</gene>
<name>A0A7K1KUN0_9ACTN</name>
<dbReference type="GO" id="GO:0003735">
    <property type="term" value="F:structural constituent of ribosome"/>
    <property type="evidence" value="ECO:0007669"/>
    <property type="project" value="InterPro"/>
</dbReference>
<dbReference type="GO" id="GO:0005840">
    <property type="term" value="C:ribosome"/>
    <property type="evidence" value="ECO:0007669"/>
    <property type="project" value="InterPro"/>
</dbReference>
<dbReference type="Gene3D" id="3.10.350.10">
    <property type="entry name" value="LysM domain"/>
    <property type="match status" value="1"/>
</dbReference>
<evidence type="ECO:0000313" key="3">
    <source>
        <dbReference type="Proteomes" id="UP000432015"/>
    </source>
</evidence>
<dbReference type="SMART" id="SM00257">
    <property type="entry name" value="LysM"/>
    <property type="match status" value="1"/>
</dbReference>
<dbReference type="PROSITE" id="PS00732">
    <property type="entry name" value="RIBOSOMAL_S16"/>
    <property type="match status" value="1"/>
</dbReference>
<comment type="caution">
    <text evidence="2">The sequence shown here is derived from an EMBL/GenBank/DDBJ whole genome shotgun (WGS) entry which is preliminary data.</text>
</comment>
<feature type="domain" description="LysM" evidence="1">
    <location>
        <begin position="56"/>
        <end position="106"/>
    </location>
</feature>
<dbReference type="Proteomes" id="UP000432015">
    <property type="component" value="Unassembled WGS sequence"/>
</dbReference>
<dbReference type="AlphaFoldDB" id="A0A7K1KUN0"/>
<dbReference type="EMBL" id="WOFH01000002">
    <property type="protein sequence ID" value="MUN35894.1"/>
    <property type="molecule type" value="Genomic_DNA"/>
</dbReference>
<accession>A0A7K1KUN0</accession>
<dbReference type="SUPFAM" id="SSF54106">
    <property type="entry name" value="LysM domain"/>
    <property type="match status" value="1"/>
</dbReference>
<evidence type="ECO:0000259" key="1">
    <source>
        <dbReference type="PROSITE" id="PS51782"/>
    </source>
</evidence>
<organism evidence="2 3">
    <name type="scientific">Actinomadura litoris</name>
    <dbReference type="NCBI Taxonomy" id="2678616"/>
    <lineage>
        <taxon>Bacteria</taxon>
        <taxon>Bacillati</taxon>
        <taxon>Actinomycetota</taxon>
        <taxon>Actinomycetes</taxon>
        <taxon>Streptosporangiales</taxon>
        <taxon>Thermomonosporaceae</taxon>
        <taxon>Actinomadura</taxon>
    </lineage>
</organism>
<reference evidence="2 3" key="1">
    <citation type="submission" date="2019-11" db="EMBL/GenBank/DDBJ databases">
        <authorList>
            <person name="Cao P."/>
        </authorList>
    </citation>
    <scope>NUCLEOTIDE SEQUENCE [LARGE SCALE GENOMIC DNA]</scope>
    <source>
        <strain evidence="2 3">NEAU-AAG5</strain>
    </source>
</reference>
<dbReference type="InterPro" id="IPR036779">
    <property type="entry name" value="LysM_dom_sf"/>
</dbReference>
<dbReference type="RefSeq" id="WP_156214889.1">
    <property type="nucleotide sequence ID" value="NZ_WOFH01000002.1"/>
</dbReference>
<evidence type="ECO:0000313" key="2">
    <source>
        <dbReference type="EMBL" id="MUN35894.1"/>
    </source>
</evidence>
<dbReference type="CDD" id="cd00118">
    <property type="entry name" value="LysM"/>
    <property type="match status" value="1"/>
</dbReference>
<dbReference type="Pfam" id="PF01476">
    <property type="entry name" value="LysM"/>
    <property type="match status" value="1"/>
</dbReference>
<sequence length="109" mass="11315">MSGSPHEHVPIRLTRRGRVVVVTGAALLTLPALWLARGPGALAGGHEGGGPSGPGETVVVEPGETLWEIATAAEPRSDPRIVVQRIIDLNGLGGDPTVQPGQRIRLPAR</sequence>
<proteinExistence type="predicted"/>